<organism evidence="2 3">
    <name type="scientific">Leifsonia aquatica</name>
    <name type="common">Corynebacterium aquaticum</name>
    <dbReference type="NCBI Taxonomy" id="144185"/>
    <lineage>
        <taxon>Bacteria</taxon>
        <taxon>Bacillati</taxon>
        <taxon>Actinomycetota</taxon>
        <taxon>Actinomycetes</taxon>
        <taxon>Micrococcales</taxon>
        <taxon>Microbacteriaceae</taxon>
        <taxon>Leifsonia</taxon>
    </lineage>
</organism>
<reference evidence="2 3" key="1">
    <citation type="submission" date="2020-08" db="EMBL/GenBank/DDBJ databases">
        <title>Sequencing the genomes of 1000 actinobacteria strains.</title>
        <authorList>
            <person name="Klenk H.-P."/>
        </authorList>
    </citation>
    <scope>NUCLEOTIDE SEQUENCE [LARGE SCALE GENOMIC DNA]</scope>
    <source>
        <strain evidence="2 3">DSM 20146</strain>
    </source>
</reference>
<protein>
    <submittedName>
        <fullName evidence="2">Uncharacterized protein</fullName>
    </submittedName>
</protein>
<keyword evidence="3" id="KW-1185">Reference proteome</keyword>
<dbReference type="Proteomes" id="UP000538196">
    <property type="component" value="Unassembled WGS sequence"/>
</dbReference>
<dbReference type="EMBL" id="JACHVP010000001">
    <property type="protein sequence ID" value="MBB2965571.1"/>
    <property type="molecule type" value="Genomic_DNA"/>
</dbReference>
<evidence type="ECO:0000313" key="3">
    <source>
        <dbReference type="Proteomes" id="UP000538196"/>
    </source>
</evidence>
<gene>
    <name evidence="2" type="ORF">FHX33_000303</name>
</gene>
<evidence type="ECO:0000313" key="2">
    <source>
        <dbReference type="EMBL" id="MBB2965571.1"/>
    </source>
</evidence>
<keyword evidence="1" id="KW-0472">Membrane</keyword>
<feature type="transmembrane region" description="Helical" evidence="1">
    <location>
        <begin position="13"/>
        <end position="36"/>
    </location>
</feature>
<comment type="caution">
    <text evidence="2">The sequence shown here is derived from an EMBL/GenBank/DDBJ whole genome shotgun (WGS) entry which is preliminary data.</text>
</comment>
<sequence>MARPEQTPPKRPWIIPTIVVVAIAVIVVGLIVAVAAGGRIF</sequence>
<dbReference type="RefSeq" id="WP_021765105.1">
    <property type="nucleotide sequence ID" value="NZ_DAMDIH010000001.1"/>
</dbReference>
<evidence type="ECO:0000256" key="1">
    <source>
        <dbReference type="SAM" id="Phobius"/>
    </source>
</evidence>
<name>A0A7W4YH54_LEIAQ</name>
<proteinExistence type="predicted"/>
<keyword evidence="1" id="KW-0812">Transmembrane</keyword>
<keyword evidence="1" id="KW-1133">Transmembrane helix</keyword>
<dbReference type="AlphaFoldDB" id="A0A7W4YH54"/>
<accession>A0A7W4YH54</accession>